<keyword evidence="2" id="KW-1185">Reference proteome</keyword>
<reference evidence="1 2" key="1">
    <citation type="submission" date="2018-08" db="EMBL/GenBank/DDBJ databases">
        <title>Komagataeibacter sp. AV 382.</title>
        <authorList>
            <person name="Skraban J."/>
            <person name="Trcek J."/>
        </authorList>
    </citation>
    <scope>NUCLEOTIDE SEQUENCE [LARGE SCALE GENOMIC DNA]</scope>
    <source>
        <strain evidence="1 2">AV 382</strain>
    </source>
</reference>
<dbReference type="Pfam" id="PF05387">
    <property type="entry name" value="Chorion_3"/>
    <property type="match status" value="1"/>
</dbReference>
<dbReference type="Proteomes" id="UP000262371">
    <property type="component" value="Unassembled WGS sequence"/>
</dbReference>
<dbReference type="InterPro" id="IPR008449">
    <property type="entry name" value="Chorion_S36/S28"/>
</dbReference>
<name>A0A371YWR0_9PROT</name>
<accession>A0A371YWR0</accession>
<sequence>MGRAFRVTCVPAGKNIVQCLIHRPRAVVVVARPRQPAHQRAHGRCWCVRVWNC</sequence>
<proteinExistence type="predicted"/>
<organism evidence="1 2">
    <name type="scientific">Komagataeibacter melaceti</name>
    <dbReference type="NCBI Taxonomy" id="2766577"/>
    <lineage>
        <taxon>Bacteria</taxon>
        <taxon>Pseudomonadati</taxon>
        <taxon>Pseudomonadota</taxon>
        <taxon>Alphaproteobacteria</taxon>
        <taxon>Acetobacterales</taxon>
        <taxon>Acetobacteraceae</taxon>
        <taxon>Komagataeibacter</taxon>
    </lineage>
</organism>
<dbReference type="EMBL" id="QUWV01000166">
    <property type="protein sequence ID" value="RFD18653.1"/>
    <property type="molecule type" value="Genomic_DNA"/>
</dbReference>
<evidence type="ECO:0000313" key="2">
    <source>
        <dbReference type="Proteomes" id="UP000262371"/>
    </source>
</evidence>
<protein>
    <submittedName>
        <fullName evidence="1">Uncharacterized protein</fullName>
    </submittedName>
</protein>
<gene>
    <name evidence="1" type="ORF">DY926_15285</name>
</gene>
<dbReference type="AlphaFoldDB" id="A0A371YWR0"/>
<comment type="caution">
    <text evidence="1">The sequence shown here is derived from an EMBL/GenBank/DDBJ whole genome shotgun (WGS) entry which is preliminary data.</text>
</comment>
<evidence type="ECO:0000313" key="1">
    <source>
        <dbReference type="EMBL" id="RFD18653.1"/>
    </source>
</evidence>